<dbReference type="AlphaFoldDB" id="A0A812VN60"/>
<accession>A0A812VN60</accession>
<keyword evidence="2" id="KW-1185">Reference proteome</keyword>
<comment type="caution">
    <text evidence="1">The sequence shown here is derived from an EMBL/GenBank/DDBJ whole genome shotgun (WGS) entry which is preliminary data.</text>
</comment>
<evidence type="ECO:0000313" key="1">
    <source>
        <dbReference type="EMBL" id="CAE7629113.1"/>
    </source>
</evidence>
<protein>
    <submittedName>
        <fullName evidence="1">Uncharacterized protein</fullName>
    </submittedName>
</protein>
<proteinExistence type="predicted"/>
<reference evidence="1" key="1">
    <citation type="submission" date="2021-02" db="EMBL/GenBank/DDBJ databases">
        <authorList>
            <person name="Dougan E. K."/>
            <person name="Rhodes N."/>
            <person name="Thang M."/>
            <person name="Chan C."/>
        </authorList>
    </citation>
    <scope>NUCLEOTIDE SEQUENCE</scope>
</reference>
<evidence type="ECO:0000313" key="2">
    <source>
        <dbReference type="Proteomes" id="UP000649617"/>
    </source>
</evidence>
<feature type="non-terminal residue" evidence="1">
    <location>
        <position position="1"/>
    </location>
</feature>
<gene>
    <name evidence="1" type="ORF">SPIL2461_LOCUS16481</name>
</gene>
<name>A0A812VN60_SYMPI</name>
<dbReference type="Proteomes" id="UP000649617">
    <property type="component" value="Unassembled WGS sequence"/>
</dbReference>
<dbReference type="EMBL" id="CAJNIZ010042617">
    <property type="protein sequence ID" value="CAE7629113.1"/>
    <property type="molecule type" value="Genomic_DNA"/>
</dbReference>
<dbReference type="OrthoDB" id="446722at2759"/>
<organism evidence="1 2">
    <name type="scientific">Symbiodinium pilosum</name>
    <name type="common">Dinoflagellate</name>
    <dbReference type="NCBI Taxonomy" id="2952"/>
    <lineage>
        <taxon>Eukaryota</taxon>
        <taxon>Sar</taxon>
        <taxon>Alveolata</taxon>
        <taxon>Dinophyceae</taxon>
        <taxon>Suessiales</taxon>
        <taxon>Symbiodiniaceae</taxon>
        <taxon>Symbiodinium</taxon>
    </lineage>
</organism>
<sequence length="176" mass="19651">DRSDYVLEYRACAPTWAHYDPEVGSALRDFQGSWPRREEGAWKRVPNVVRLQPGTGNEGSRQDACPEPSQAIVAALLPALGQPHSGRMPDVVRFRLCALDRARAHPCRWAGGMSEPLAVAFAPPRRPPRIQRILSDERWNLSLTIELFSSSPPNPTRRLGHMVPKVGQVRLSRGES</sequence>